<dbReference type="Gene3D" id="1.25.40.10">
    <property type="entry name" value="Tetratricopeptide repeat domain"/>
    <property type="match status" value="2"/>
</dbReference>
<dbReference type="InterPro" id="IPR011990">
    <property type="entry name" value="TPR-like_helical_dom_sf"/>
</dbReference>
<reference evidence="8" key="1">
    <citation type="submission" date="2021-01" db="EMBL/GenBank/DDBJ databases">
        <title>Fulvivirga kasyanovii gen. nov., sp nov., a novel member of the phylum Bacteroidetes isolated from seawater in a mussel farm.</title>
        <authorList>
            <person name="Zhao L.-H."/>
            <person name="Wang Z.-J."/>
        </authorList>
    </citation>
    <scope>NUCLEOTIDE SEQUENCE</scope>
    <source>
        <strain evidence="8">29W222</strain>
    </source>
</reference>
<dbReference type="RefSeq" id="WP_202857959.1">
    <property type="nucleotide sequence ID" value="NZ_JAEUGD010000064.1"/>
</dbReference>
<dbReference type="SUPFAM" id="SSF48452">
    <property type="entry name" value="TPR-like"/>
    <property type="match status" value="1"/>
</dbReference>
<keyword evidence="9" id="KW-1185">Reference proteome</keyword>
<comment type="subcellular location">
    <subcellularLocation>
        <location evidence="1">Cytoplasm</location>
    </subcellularLocation>
</comment>
<name>A0A937FYD1_9BACT</name>
<accession>A0A937FYD1</accession>
<evidence type="ECO:0000256" key="7">
    <source>
        <dbReference type="SAM" id="Phobius"/>
    </source>
</evidence>
<dbReference type="GO" id="GO:0005737">
    <property type="term" value="C:cytoplasm"/>
    <property type="evidence" value="ECO:0007669"/>
    <property type="project" value="UniProtKB-SubCell"/>
</dbReference>
<feature type="repeat" description="TPR" evidence="6">
    <location>
        <begin position="231"/>
        <end position="264"/>
    </location>
</feature>
<evidence type="ECO:0000313" key="8">
    <source>
        <dbReference type="EMBL" id="MBL6448419.1"/>
    </source>
</evidence>
<dbReference type="Pfam" id="PF13181">
    <property type="entry name" value="TPR_8"/>
    <property type="match status" value="1"/>
</dbReference>
<dbReference type="Proteomes" id="UP000614216">
    <property type="component" value="Unassembled WGS sequence"/>
</dbReference>
<evidence type="ECO:0000256" key="2">
    <source>
        <dbReference type="ARBA" id="ARBA00022490"/>
    </source>
</evidence>
<keyword evidence="4 6" id="KW-0802">TPR repeat</keyword>
<sequence>MPRLITLAVFSMLLIAACTQEKIYDHDPAKLESLESTYQTYLNHYEEPVVAFGLLEKMKALAIELDNKEYLAKYYSNYAYLQGNENMYGESIKSYLLALSLYTELQDSFKVANSSANLGNIYRLAESPAKAVTYLDKAEKIYVLLNKNHKLPLIYDNLSLVYLGLEQFDKAEHYIYKSLEAGIDLESRYWVYNANASYGELYFRQQRFEEAIKSYEKALTYVDNEQQLEKAYLHGNIGECYMKAGELNKAEKWLNEALQLKIALNGADKRPNFNYLGELAVLKADYKAALNYYDQVIALSTTDSELLSKEVTKALDALQNLSTNTLASASGLMVPMRKYSIIKDKRIKLLEEQKKLIETRYIQEDVDKAELEIAQIKESEKYKKDIARRDGQMQFWYGVMATLLVVLIVVVIVYSNKLRKLTKYKIKHAKSAAIIRELNSLSESIEGNSV</sequence>
<evidence type="ECO:0000256" key="4">
    <source>
        <dbReference type="ARBA" id="ARBA00022803"/>
    </source>
</evidence>
<dbReference type="SMART" id="SM00028">
    <property type="entry name" value="TPR"/>
    <property type="match status" value="6"/>
</dbReference>
<dbReference type="AlphaFoldDB" id="A0A937FYD1"/>
<keyword evidence="7" id="KW-1133">Transmembrane helix</keyword>
<protein>
    <submittedName>
        <fullName evidence="8">Tetratricopeptide repeat protein</fullName>
    </submittedName>
</protein>
<gene>
    <name evidence="8" type="ORF">JMN32_19050</name>
</gene>
<dbReference type="PROSITE" id="PS51257">
    <property type="entry name" value="PROKAR_LIPOPROTEIN"/>
    <property type="match status" value="1"/>
</dbReference>
<dbReference type="PANTHER" id="PTHR46630:SF1">
    <property type="entry name" value="TETRATRICOPEPTIDE REPEAT PROTEIN 29"/>
    <property type="match status" value="1"/>
</dbReference>
<dbReference type="PANTHER" id="PTHR46630">
    <property type="entry name" value="TETRATRICOPEPTIDE REPEAT PROTEIN 29"/>
    <property type="match status" value="1"/>
</dbReference>
<dbReference type="PROSITE" id="PS50005">
    <property type="entry name" value="TPR"/>
    <property type="match status" value="2"/>
</dbReference>
<proteinExistence type="inferred from homology"/>
<organism evidence="8 9">
    <name type="scientific">Fulvivirga marina</name>
    <dbReference type="NCBI Taxonomy" id="2494733"/>
    <lineage>
        <taxon>Bacteria</taxon>
        <taxon>Pseudomonadati</taxon>
        <taxon>Bacteroidota</taxon>
        <taxon>Cytophagia</taxon>
        <taxon>Cytophagales</taxon>
        <taxon>Fulvivirgaceae</taxon>
        <taxon>Fulvivirga</taxon>
    </lineage>
</organism>
<evidence type="ECO:0000256" key="3">
    <source>
        <dbReference type="ARBA" id="ARBA00022737"/>
    </source>
</evidence>
<comment type="caution">
    <text evidence="8">The sequence shown here is derived from an EMBL/GenBank/DDBJ whole genome shotgun (WGS) entry which is preliminary data.</text>
</comment>
<keyword evidence="7" id="KW-0472">Membrane</keyword>
<keyword evidence="7" id="KW-0812">Transmembrane</keyword>
<feature type="transmembrane region" description="Helical" evidence="7">
    <location>
        <begin position="395"/>
        <end position="415"/>
    </location>
</feature>
<keyword evidence="2" id="KW-0963">Cytoplasm</keyword>
<evidence type="ECO:0000256" key="5">
    <source>
        <dbReference type="ARBA" id="ARBA00038253"/>
    </source>
</evidence>
<evidence type="ECO:0000256" key="1">
    <source>
        <dbReference type="ARBA" id="ARBA00004496"/>
    </source>
</evidence>
<dbReference type="EMBL" id="JAEUGD010000064">
    <property type="protein sequence ID" value="MBL6448419.1"/>
    <property type="molecule type" value="Genomic_DNA"/>
</dbReference>
<comment type="similarity">
    <text evidence="5">Belongs to the Rap family.</text>
</comment>
<keyword evidence="3" id="KW-0677">Repeat</keyword>
<dbReference type="InterPro" id="IPR019734">
    <property type="entry name" value="TPR_rpt"/>
</dbReference>
<evidence type="ECO:0000256" key="6">
    <source>
        <dbReference type="PROSITE-ProRule" id="PRU00339"/>
    </source>
</evidence>
<dbReference type="Pfam" id="PF13424">
    <property type="entry name" value="TPR_12"/>
    <property type="match status" value="2"/>
</dbReference>
<dbReference type="InterPro" id="IPR051476">
    <property type="entry name" value="Bac_ResReg_Asp_Phosphatase"/>
</dbReference>
<evidence type="ECO:0000313" key="9">
    <source>
        <dbReference type="Proteomes" id="UP000614216"/>
    </source>
</evidence>
<feature type="repeat" description="TPR" evidence="6">
    <location>
        <begin position="192"/>
        <end position="225"/>
    </location>
</feature>